<dbReference type="RefSeq" id="WP_216940047.1">
    <property type="nucleotide sequence ID" value="NZ_CP077062.1"/>
</dbReference>
<keyword evidence="4" id="KW-1185">Reference proteome</keyword>
<protein>
    <recommendedName>
        <fullName evidence="2">DUF6752 domain-containing protein</fullName>
    </recommendedName>
</protein>
<dbReference type="InterPro" id="IPR046640">
    <property type="entry name" value="DUF6752"/>
</dbReference>
<dbReference type="EMBL" id="CP077062">
    <property type="protein sequence ID" value="QWZ08557.1"/>
    <property type="molecule type" value="Genomic_DNA"/>
</dbReference>
<organism evidence="3 4">
    <name type="scientific">Nocardioides panacis</name>
    <dbReference type="NCBI Taxonomy" id="2849501"/>
    <lineage>
        <taxon>Bacteria</taxon>
        <taxon>Bacillati</taxon>
        <taxon>Actinomycetota</taxon>
        <taxon>Actinomycetes</taxon>
        <taxon>Propionibacteriales</taxon>
        <taxon>Nocardioidaceae</taxon>
        <taxon>Nocardioides</taxon>
    </lineage>
</organism>
<sequence>MSRLLSRLRRTEPAPPDGAQGHVHSPGLVARVAALEDAVEENRRLNQRLADVVDVVTELLVPALDRDDARVAAALANLNKTLDEG</sequence>
<evidence type="ECO:0000313" key="4">
    <source>
        <dbReference type="Proteomes" id="UP000683575"/>
    </source>
</evidence>
<evidence type="ECO:0000256" key="1">
    <source>
        <dbReference type="SAM" id="MobiDB-lite"/>
    </source>
</evidence>
<dbReference type="Pfam" id="PF20537">
    <property type="entry name" value="DUF6752"/>
    <property type="match status" value="1"/>
</dbReference>
<feature type="domain" description="DUF6752" evidence="2">
    <location>
        <begin position="28"/>
        <end position="81"/>
    </location>
</feature>
<accession>A0A975Y0K6</accession>
<reference evidence="3" key="1">
    <citation type="submission" date="2021-06" db="EMBL/GenBank/DDBJ databases">
        <title>Complete genome sequence of Nocardioides sp. G188.</title>
        <authorList>
            <person name="Im W.-T."/>
        </authorList>
    </citation>
    <scope>NUCLEOTIDE SEQUENCE</scope>
    <source>
        <strain evidence="3">G188</strain>
    </source>
</reference>
<evidence type="ECO:0000313" key="3">
    <source>
        <dbReference type="EMBL" id="QWZ08557.1"/>
    </source>
</evidence>
<dbReference type="Proteomes" id="UP000683575">
    <property type="component" value="Chromosome"/>
</dbReference>
<dbReference type="AlphaFoldDB" id="A0A975Y0K6"/>
<evidence type="ECO:0000259" key="2">
    <source>
        <dbReference type="Pfam" id="PF20537"/>
    </source>
</evidence>
<gene>
    <name evidence="3" type="ORF">KRR39_01395</name>
</gene>
<name>A0A975Y0K6_9ACTN</name>
<proteinExistence type="predicted"/>
<feature type="region of interest" description="Disordered" evidence="1">
    <location>
        <begin position="1"/>
        <end position="25"/>
    </location>
</feature>
<dbReference type="KEGG" id="nps:KRR39_01395"/>